<dbReference type="InterPro" id="IPR044836">
    <property type="entry name" value="TOL_plant"/>
</dbReference>
<dbReference type="Proteomes" id="UP000023152">
    <property type="component" value="Unassembled WGS sequence"/>
</dbReference>
<dbReference type="Gene3D" id="1.25.40.90">
    <property type="match status" value="1"/>
</dbReference>
<evidence type="ECO:0000259" key="1">
    <source>
        <dbReference type="PROSITE" id="PS50179"/>
    </source>
</evidence>
<proteinExistence type="predicted"/>
<gene>
    <name evidence="2" type="ORF">RFI_07830</name>
</gene>
<reference evidence="2 3" key="1">
    <citation type="journal article" date="2013" name="Curr. Biol.">
        <title>The Genome of the Foraminiferan Reticulomyxa filosa.</title>
        <authorList>
            <person name="Glockner G."/>
            <person name="Hulsmann N."/>
            <person name="Schleicher M."/>
            <person name="Noegel A.A."/>
            <person name="Eichinger L."/>
            <person name="Gallinger C."/>
            <person name="Pawlowski J."/>
            <person name="Sierra R."/>
            <person name="Euteneuer U."/>
            <person name="Pillet L."/>
            <person name="Moustafa A."/>
            <person name="Platzer M."/>
            <person name="Groth M."/>
            <person name="Szafranski K."/>
            <person name="Schliwa M."/>
        </authorList>
    </citation>
    <scope>NUCLEOTIDE SEQUENCE [LARGE SCALE GENOMIC DNA]</scope>
</reference>
<organism evidence="2 3">
    <name type="scientific">Reticulomyxa filosa</name>
    <dbReference type="NCBI Taxonomy" id="46433"/>
    <lineage>
        <taxon>Eukaryota</taxon>
        <taxon>Sar</taxon>
        <taxon>Rhizaria</taxon>
        <taxon>Retaria</taxon>
        <taxon>Foraminifera</taxon>
        <taxon>Monothalamids</taxon>
        <taxon>Reticulomyxidae</taxon>
        <taxon>Reticulomyxa</taxon>
    </lineage>
</organism>
<feature type="domain" description="VHS" evidence="1">
    <location>
        <begin position="28"/>
        <end position="167"/>
    </location>
</feature>
<dbReference type="InterPro" id="IPR008942">
    <property type="entry name" value="ENTH_VHS"/>
</dbReference>
<dbReference type="OrthoDB" id="2018246at2759"/>
<protein>
    <recommendedName>
        <fullName evidence="1">VHS domain-containing protein</fullName>
    </recommendedName>
</protein>
<name>X6NTH7_RETFI</name>
<dbReference type="PANTHER" id="PTHR45898:SF4">
    <property type="entry name" value="TARGET OF MYB PROTEIN 1"/>
    <property type="match status" value="1"/>
</dbReference>
<comment type="caution">
    <text evidence="2">The sequence shown here is derived from an EMBL/GenBank/DDBJ whole genome shotgun (WGS) entry which is preliminary data.</text>
</comment>
<dbReference type="EMBL" id="ASPP01006133">
    <property type="protein sequence ID" value="ETO29291.1"/>
    <property type="molecule type" value="Genomic_DNA"/>
</dbReference>
<dbReference type="AlphaFoldDB" id="X6NTH7"/>
<dbReference type="InterPro" id="IPR002014">
    <property type="entry name" value="VHS_dom"/>
</dbReference>
<sequence length="167" mass="19040">MLPNEVAGPPGTYFELKKTKLTKTIKEACSEFLSGPDWDKNIEVIDELNRLCGLLKRTLQKGERGMMKYAGEPYLSGFVIEELRKMLKTKNPEIEILALTLVEGVIKNCPSSHGAIAQPAFMRYLVKVALDQRKDGFWKGAAKKLFFFLFFWKINVDKNELMFSIAD</sequence>
<evidence type="ECO:0000313" key="2">
    <source>
        <dbReference type="EMBL" id="ETO29291.1"/>
    </source>
</evidence>
<dbReference type="PROSITE" id="PS50179">
    <property type="entry name" value="VHS"/>
    <property type="match status" value="1"/>
</dbReference>
<accession>X6NTH7</accession>
<dbReference type="CDD" id="cd03561">
    <property type="entry name" value="VHS"/>
    <property type="match status" value="1"/>
</dbReference>
<dbReference type="PANTHER" id="PTHR45898">
    <property type="entry name" value="TOM1-LIKE PROTEIN"/>
    <property type="match status" value="1"/>
</dbReference>
<keyword evidence="3" id="KW-1185">Reference proteome</keyword>
<evidence type="ECO:0000313" key="3">
    <source>
        <dbReference type="Proteomes" id="UP000023152"/>
    </source>
</evidence>
<dbReference type="GO" id="GO:0043130">
    <property type="term" value="F:ubiquitin binding"/>
    <property type="evidence" value="ECO:0007669"/>
    <property type="project" value="InterPro"/>
</dbReference>
<dbReference type="GO" id="GO:0043328">
    <property type="term" value="P:protein transport to vacuole involved in ubiquitin-dependent protein catabolic process via the multivesicular body sorting pathway"/>
    <property type="evidence" value="ECO:0007669"/>
    <property type="project" value="InterPro"/>
</dbReference>
<dbReference type="GO" id="GO:0035091">
    <property type="term" value="F:phosphatidylinositol binding"/>
    <property type="evidence" value="ECO:0007669"/>
    <property type="project" value="InterPro"/>
</dbReference>
<dbReference type="SUPFAM" id="SSF48464">
    <property type="entry name" value="ENTH/VHS domain"/>
    <property type="match status" value="1"/>
</dbReference>